<accession>A0AAV4KB46</accession>
<evidence type="ECO:0000313" key="2">
    <source>
        <dbReference type="Proteomes" id="UP000642014"/>
    </source>
</evidence>
<comment type="caution">
    <text evidence="1">The sequence shown here is derived from an EMBL/GenBank/DDBJ whole genome shotgun (WGS) entry which is preliminary data.</text>
</comment>
<dbReference type="Proteomes" id="UP000642014">
    <property type="component" value="Unassembled WGS sequence"/>
</dbReference>
<organism evidence="1 2">
    <name type="scientific">Streptomyces cinereoruber</name>
    <dbReference type="NCBI Taxonomy" id="67260"/>
    <lineage>
        <taxon>Bacteria</taxon>
        <taxon>Bacillati</taxon>
        <taxon>Actinomycetota</taxon>
        <taxon>Actinomycetes</taxon>
        <taxon>Kitasatosporales</taxon>
        <taxon>Streptomycetaceae</taxon>
        <taxon>Streptomyces</taxon>
    </lineage>
</organism>
<sequence>MPEVRGMTDACWRGEDSLVALYRGVAVGMNAPACGEAHVHGGLDEWGLHGG</sequence>
<name>A0AAV4KB46_9ACTN</name>
<evidence type="ECO:0000313" key="1">
    <source>
        <dbReference type="EMBL" id="GGR09361.1"/>
    </source>
</evidence>
<gene>
    <name evidence="1" type="ORF">GCM10010497_09200</name>
</gene>
<dbReference type="EMBL" id="BMSJ01000001">
    <property type="protein sequence ID" value="GGR09361.1"/>
    <property type="molecule type" value="Genomic_DNA"/>
</dbReference>
<proteinExistence type="predicted"/>
<reference evidence="1 2" key="1">
    <citation type="journal article" date="2014" name="Int. J. Syst. Evol. Microbiol.">
        <title>Complete genome sequence of Corynebacterium casei LMG S-19264T (=DSM 44701T), isolated from a smear-ripened cheese.</title>
        <authorList>
            <consortium name="US DOE Joint Genome Institute (JGI-PGF)"/>
            <person name="Walter F."/>
            <person name="Albersmeier A."/>
            <person name="Kalinowski J."/>
            <person name="Ruckert C."/>
        </authorList>
    </citation>
    <scope>NUCLEOTIDE SEQUENCE [LARGE SCALE GENOMIC DNA]</scope>
    <source>
        <strain evidence="1 2">JCM 4205</strain>
    </source>
</reference>
<protein>
    <submittedName>
        <fullName evidence="1">Uncharacterized protein</fullName>
    </submittedName>
</protein>
<dbReference type="AlphaFoldDB" id="A0AAV4KB46"/>